<dbReference type="InterPro" id="IPR004653">
    <property type="entry name" value="DusA"/>
</dbReference>
<evidence type="ECO:0000313" key="15">
    <source>
        <dbReference type="EMBL" id="PNY80429.1"/>
    </source>
</evidence>
<keyword evidence="3 10" id="KW-0285">Flavoprotein</keyword>
<dbReference type="NCBIfam" id="NF008774">
    <property type="entry name" value="PRK11815.1"/>
    <property type="match status" value="1"/>
</dbReference>
<dbReference type="RefSeq" id="WP_103310070.1">
    <property type="nucleotide sequence ID" value="NZ_PPPD01000001.1"/>
</dbReference>
<reference evidence="15 16" key="1">
    <citation type="submission" date="2018-01" db="EMBL/GenBank/DDBJ databases">
        <title>Deinococcus koreensis sp. nov., a radiation-resistant bacterium isolated from river water.</title>
        <authorList>
            <person name="Choi A."/>
        </authorList>
    </citation>
    <scope>NUCLEOTIDE SEQUENCE [LARGE SCALE GENOMIC DNA]</scope>
    <source>
        <strain evidence="15 16">SJW1-2</strain>
    </source>
</reference>
<comment type="function">
    <text evidence="9 10">Catalyzes the synthesis of 5,6-dihydrouridine (D), a modified base found in the D-loop of most tRNAs, via the reduction of the C5-C6 double bond in target uridines. Specifically modifies U20 and U20a in tRNAs.</text>
</comment>
<comment type="catalytic activity">
    <reaction evidence="10">
        <text>5,6-dihydrouridine(20) in tRNA + NADP(+) = uridine(20) in tRNA + NADPH + H(+)</text>
        <dbReference type="Rhea" id="RHEA:53336"/>
        <dbReference type="Rhea" id="RHEA-COMP:13533"/>
        <dbReference type="Rhea" id="RHEA-COMP:13534"/>
        <dbReference type="ChEBI" id="CHEBI:15378"/>
        <dbReference type="ChEBI" id="CHEBI:57783"/>
        <dbReference type="ChEBI" id="CHEBI:58349"/>
        <dbReference type="ChEBI" id="CHEBI:65315"/>
        <dbReference type="ChEBI" id="CHEBI:74443"/>
        <dbReference type="EC" id="1.3.1.91"/>
    </reaction>
</comment>
<keyword evidence="2 10" id="KW-0820">tRNA-binding</keyword>
<evidence type="ECO:0000256" key="12">
    <source>
        <dbReference type="PIRSR" id="PIRSR006621-1"/>
    </source>
</evidence>
<feature type="active site" description="Proton donor" evidence="10 12">
    <location>
        <position position="104"/>
    </location>
</feature>
<comment type="cofactor">
    <cofactor evidence="1 10 11 13">
        <name>FMN</name>
        <dbReference type="ChEBI" id="CHEBI:58210"/>
    </cofactor>
</comment>
<organism evidence="15 16">
    <name type="scientific">Deinococcus koreensis</name>
    <dbReference type="NCBI Taxonomy" id="2054903"/>
    <lineage>
        <taxon>Bacteria</taxon>
        <taxon>Thermotogati</taxon>
        <taxon>Deinococcota</taxon>
        <taxon>Deinococci</taxon>
        <taxon>Deinococcales</taxon>
        <taxon>Deinococcaceae</taxon>
        <taxon>Deinococcus</taxon>
    </lineage>
</organism>
<keyword evidence="7 10" id="KW-0694">RNA-binding</keyword>
<feature type="binding site" evidence="10 13">
    <location>
        <begin position="215"/>
        <end position="217"/>
    </location>
    <ligand>
        <name>FMN</name>
        <dbReference type="ChEBI" id="CHEBI:58210"/>
    </ligand>
</feature>
<evidence type="ECO:0000256" key="10">
    <source>
        <dbReference type="HAMAP-Rule" id="MF_02041"/>
    </source>
</evidence>
<comment type="caution">
    <text evidence="10">Lacks conserved residue(s) required for the propagation of feature annotation.</text>
</comment>
<dbReference type="PANTHER" id="PTHR42907:SF1">
    <property type="entry name" value="FMN-LINKED OXIDOREDUCTASES SUPERFAMILY PROTEIN"/>
    <property type="match status" value="1"/>
</dbReference>
<gene>
    <name evidence="15" type="ORF">CVO96_02735</name>
</gene>
<feature type="binding site" evidence="10 13">
    <location>
        <position position="175"/>
    </location>
    <ligand>
        <name>FMN</name>
        <dbReference type="ChEBI" id="CHEBI:58210"/>
    </ligand>
</feature>
<evidence type="ECO:0000256" key="11">
    <source>
        <dbReference type="PIRNR" id="PIRNR006621"/>
    </source>
</evidence>
<evidence type="ECO:0000256" key="6">
    <source>
        <dbReference type="ARBA" id="ARBA00022857"/>
    </source>
</evidence>
<dbReference type="GO" id="GO:0050660">
    <property type="term" value="F:flavin adenine dinucleotide binding"/>
    <property type="evidence" value="ECO:0007669"/>
    <property type="project" value="InterPro"/>
</dbReference>
<dbReference type="Gene3D" id="1.20.120.1460">
    <property type="match status" value="1"/>
</dbReference>
<dbReference type="AlphaFoldDB" id="A0A2K3UV64"/>
<dbReference type="CDD" id="cd02801">
    <property type="entry name" value="DUS_like_FMN"/>
    <property type="match status" value="1"/>
</dbReference>
<dbReference type="PANTHER" id="PTHR42907">
    <property type="entry name" value="FMN-LINKED OXIDOREDUCTASES SUPERFAMILY PROTEIN"/>
    <property type="match status" value="1"/>
</dbReference>
<dbReference type="InterPro" id="IPR013785">
    <property type="entry name" value="Aldolase_TIM"/>
</dbReference>
<dbReference type="PROSITE" id="PS01136">
    <property type="entry name" value="UPF0034"/>
    <property type="match status" value="1"/>
</dbReference>
<dbReference type="Proteomes" id="UP000236379">
    <property type="component" value="Unassembled WGS sequence"/>
</dbReference>
<feature type="binding site" evidence="10 13">
    <location>
        <position position="74"/>
    </location>
    <ligand>
        <name>FMN</name>
        <dbReference type="ChEBI" id="CHEBI:58210"/>
    </ligand>
</feature>
<evidence type="ECO:0000259" key="14">
    <source>
        <dbReference type="Pfam" id="PF01207"/>
    </source>
</evidence>
<dbReference type="GO" id="GO:0102264">
    <property type="term" value="F:tRNA-dihydrouridine20 synthase activity"/>
    <property type="evidence" value="ECO:0007669"/>
    <property type="project" value="UniProtKB-EC"/>
</dbReference>
<keyword evidence="16" id="KW-1185">Reference proteome</keyword>
<dbReference type="EC" id="1.3.1.91" evidence="10"/>
<feature type="binding site" evidence="10 13">
    <location>
        <begin position="237"/>
        <end position="238"/>
    </location>
    <ligand>
        <name>FMN</name>
        <dbReference type="ChEBI" id="CHEBI:58210"/>
    </ligand>
</feature>
<comment type="caution">
    <text evidence="15">The sequence shown here is derived from an EMBL/GenBank/DDBJ whole genome shotgun (WGS) entry which is preliminary data.</text>
</comment>
<feature type="site" description="Interacts with tRNA; defines subfamily-specific binding signature" evidence="10">
    <location>
        <position position="303"/>
    </location>
</feature>
<dbReference type="NCBIfam" id="TIGR00742">
    <property type="entry name" value="yjbN"/>
    <property type="match status" value="1"/>
</dbReference>
<comment type="catalytic activity">
    <reaction evidence="10">
        <text>5,6-dihydrouridine(20) in tRNA + NAD(+) = uridine(20) in tRNA + NADH + H(+)</text>
        <dbReference type="Rhea" id="RHEA:53340"/>
        <dbReference type="Rhea" id="RHEA-COMP:13533"/>
        <dbReference type="Rhea" id="RHEA-COMP:13534"/>
        <dbReference type="ChEBI" id="CHEBI:15378"/>
        <dbReference type="ChEBI" id="CHEBI:57540"/>
        <dbReference type="ChEBI" id="CHEBI:57945"/>
        <dbReference type="ChEBI" id="CHEBI:65315"/>
        <dbReference type="ChEBI" id="CHEBI:74443"/>
        <dbReference type="EC" id="1.3.1.91"/>
    </reaction>
</comment>
<evidence type="ECO:0000313" key="16">
    <source>
        <dbReference type="Proteomes" id="UP000236379"/>
    </source>
</evidence>
<protein>
    <recommendedName>
        <fullName evidence="10">tRNA-dihydrouridine(20/20a) synthase</fullName>
        <ecNumber evidence="10">1.3.1.91</ecNumber>
    </recommendedName>
    <alternativeName>
        <fullName evidence="10">DusA-like U20-specific dihydrouridine synthase</fullName>
        <shortName evidence="10">U20-specific Dus</shortName>
    </alternativeName>
</protein>
<keyword evidence="6 10" id="KW-0521">NADP</keyword>
<keyword evidence="5 10" id="KW-0819">tRNA processing</keyword>
<dbReference type="OrthoDB" id="9764501at2"/>
<feature type="binding site" evidence="10 13">
    <location>
        <position position="143"/>
    </location>
    <ligand>
        <name>FMN</name>
        <dbReference type="ChEBI" id="CHEBI:58210"/>
    </ligand>
</feature>
<keyword evidence="8 10" id="KW-0560">Oxidoreductase</keyword>
<dbReference type="Gene3D" id="3.20.20.70">
    <property type="entry name" value="Aldolase class I"/>
    <property type="match status" value="1"/>
</dbReference>
<comment type="similarity">
    <text evidence="10">Belongs to the Dus family. DusA subfamily.</text>
</comment>
<comment type="catalytic activity">
    <reaction evidence="10">
        <text>5,6-dihydrouridine(20a) in tRNA + NADP(+) = uridine(20a) in tRNA + NADPH + H(+)</text>
        <dbReference type="Rhea" id="RHEA:53344"/>
        <dbReference type="Rhea" id="RHEA-COMP:13535"/>
        <dbReference type="Rhea" id="RHEA-COMP:13536"/>
        <dbReference type="ChEBI" id="CHEBI:15378"/>
        <dbReference type="ChEBI" id="CHEBI:57783"/>
        <dbReference type="ChEBI" id="CHEBI:58349"/>
        <dbReference type="ChEBI" id="CHEBI:65315"/>
        <dbReference type="ChEBI" id="CHEBI:74443"/>
    </reaction>
</comment>
<keyword evidence="13" id="KW-0547">Nucleotide-binding</keyword>
<dbReference type="InterPro" id="IPR001269">
    <property type="entry name" value="DUS_fam"/>
</dbReference>
<dbReference type="InterPro" id="IPR018517">
    <property type="entry name" value="tRNA_hU_synthase_CS"/>
</dbReference>
<dbReference type="SUPFAM" id="SSF51395">
    <property type="entry name" value="FMN-linked oxidoreductases"/>
    <property type="match status" value="1"/>
</dbReference>
<evidence type="ECO:0000256" key="1">
    <source>
        <dbReference type="ARBA" id="ARBA00001917"/>
    </source>
</evidence>
<dbReference type="Pfam" id="PF01207">
    <property type="entry name" value="Dus"/>
    <property type="match status" value="1"/>
</dbReference>
<dbReference type="GO" id="GO:0102266">
    <property type="term" value="F:tRNA-dihydrouridine20a synthase activity"/>
    <property type="evidence" value="ECO:0007669"/>
    <property type="project" value="RHEA"/>
</dbReference>
<evidence type="ECO:0000256" key="9">
    <source>
        <dbReference type="ARBA" id="ARBA00058013"/>
    </source>
</evidence>
<evidence type="ECO:0000256" key="8">
    <source>
        <dbReference type="ARBA" id="ARBA00023002"/>
    </source>
</evidence>
<dbReference type="HAMAP" id="MF_02041">
    <property type="entry name" value="DusA_subfam"/>
    <property type="match status" value="1"/>
</dbReference>
<keyword evidence="4 10" id="KW-0288">FMN</keyword>
<evidence type="ECO:0000256" key="3">
    <source>
        <dbReference type="ARBA" id="ARBA00022630"/>
    </source>
</evidence>
<comment type="similarity">
    <text evidence="11">Belongs to the dus family.</text>
</comment>
<dbReference type="PIRSF" id="PIRSF006621">
    <property type="entry name" value="Dus"/>
    <property type="match status" value="1"/>
</dbReference>
<feature type="binding site" evidence="10 13">
    <location>
        <begin position="21"/>
        <end position="23"/>
    </location>
    <ligand>
        <name>FMN</name>
        <dbReference type="ChEBI" id="CHEBI:58210"/>
    </ligand>
</feature>
<accession>A0A2K3UV64</accession>
<sequence length="347" mass="37466">MAASPAHLPHRLPPHRLSVAPMMDWTDRHCRVFHRTLTRQALLYTEMVTTGAIIHGDRERHLGFDRAEHPLALQLGGSDPAALAECARLAQEWGYDEVNLNCGCPSDRVSSGHFGACLMGTPDVVARVVEAMRGATSLPVTVKHRIGIDDLDSYAHLTDFVRTVAAAGCETFIVHARKAWLSGLSPRENREIPPLRYEVVQQLKADFPALTVVLNGGVLNLETAQDALGWADGVMIGRAAYSDPFILARVDQDIFGEATPPVTRRGAIEGFLPYVAAQLEAGQPLPRMMKHTLGLFAGQPGARHWKRTLSEGGHRPGAGLALVHEALAGVPDGVLDARPGPGEVQPA</sequence>
<proteinExistence type="inferred from homology"/>
<dbReference type="GO" id="GO:0000049">
    <property type="term" value="F:tRNA binding"/>
    <property type="evidence" value="ECO:0007669"/>
    <property type="project" value="UniProtKB-UniRule"/>
</dbReference>
<dbReference type="EMBL" id="PPPD01000001">
    <property type="protein sequence ID" value="PNY80429.1"/>
    <property type="molecule type" value="Genomic_DNA"/>
</dbReference>
<dbReference type="InterPro" id="IPR035587">
    <property type="entry name" value="DUS-like_FMN-bd"/>
</dbReference>
<dbReference type="GO" id="GO:0010181">
    <property type="term" value="F:FMN binding"/>
    <property type="evidence" value="ECO:0007669"/>
    <property type="project" value="UniProtKB-UniRule"/>
</dbReference>
<name>A0A2K3UV64_9DEIO</name>
<evidence type="ECO:0000256" key="7">
    <source>
        <dbReference type="ARBA" id="ARBA00022884"/>
    </source>
</evidence>
<evidence type="ECO:0000256" key="2">
    <source>
        <dbReference type="ARBA" id="ARBA00022555"/>
    </source>
</evidence>
<feature type="site" description="Interacts with tRNA" evidence="10">
    <location>
        <position position="101"/>
    </location>
</feature>
<evidence type="ECO:0000256" key="13">
    <source>
        <dbReference type="PIRSR" id="PIRSR006621-2"/>
    </source>
</evidence>
<feature type="domain" description="DUS-like FMN-binding" evidence="14">
    <location>
        <begin position="19"/>
        <end position="316"/>
    </location>
</feature>
<comment type="catalytic activity">
    <reaction evidence="10">
        <text>5,6-dihydrouridine(20a) in tRNA + NAD(+) = uridine(20a) in tRNA + NADH + H(+)</text>
        <dbReference type="Rhea" id="RHEA:53348"/>
        <dbReference type="Rhea" id="RHEA-COMP:13535"/>
        <dbReference type="Rhea" id="RHEA-COMP:13536"/>
        <dbReference type="ChEBI" id="CHEBI:15378"/>
        <dbReference type="ChEBI" id="CHEBI:57540"/>
        <dbReference type="ChEBI" id="CHEBI:57945"/>
        <dbReference type="ChEBI" id="CHEBI:65315"/>
        <dbReference type="ChEBI" id="CHEBI:74443"/>
    </reaction>
</comment>
<evidence type="ECO:0000256" key="4">
    <source>
        <dbReference type="ARBA" id="ARBA00022643"/>
    </source>
</evidence>
<evidence type="ECO:0000256" key="5">
    <source>
        <dbReference type="ARBA" id="ARBA00022694"/>
    </source>
</evidence>
<feature type="site" description="Interacts with tRNA" evidence="10">
    <location>
        <position position="190"/>
    </location>
</feature>
<dbReference type="FunFam" id="3.20.20.70:FF:000083">
    <property type="entry name" value="tRNA-dihydrouridine(20/20a) synthase"/>
    <property type="match status" value="1"/>
</dbReference>